<organism evidence="7 8">
    <name type="scientific">Hibiscus sabdariffa</name>
    <name type="common">roselle</name>
    <dbReference type="NCBI Taxonomy" id="183260"/>
    <lineage>
        <taxon>Eukaryota</taxon>
        <taxon>Viridiplantae</taxon>
        <taxon>Streptophyta</taxon>
        <taxon>Embryophyta</taxon>
        <taxon>Tracheophyta</taxon>
        <taxon>Spermatophyta</taxon>
        <taxon>Magnoliopsida</taxon>
        <taxon>eudicotyledons</taxon>
        <taxon>Gunneridae</taxon>
        <taxon>Pentapetalae</taxon>
        <taxon>rosids</taxon>
        <taxon>malvids</taxon>
        <taxon>Malvales</taxon>
        <taxon>Malvaceae</taxon>
        <taxon>Malvoideae</taxon>
        <taxon>Hibiscus</taxon>
    </lineage>
</organism>
<accession>A0ABR2T480</accession>
<dbReference type="SUPFAM" id="SSF118290">
    <property type="entry name" value="WRKY DNA-binding domain"/>
    <property type="match status" value="1"/>
</dbReference>
<keyword evidence="5" id="KW-0539">Nucleus</keyword>
<dbReference type="InterPro" id="IPR044810">
    <property type="entry name" value="WRKY_plant"/>
</dbReference>
<comment type="subcellular location">
    <subcellularLocation>
        <location evidence="1">Nucleus</location>
    </subcellularLocation>
</comment>
<dbReference type="InterPro" id="IPR036576">
    <property type="entry name" value="WRKY_dom_sf"/>
</dbReference>
<comment type="caution">
    <text evidence="7">The sequence shown here is derived from an EMBL/GenBank/DDBJ whole genome shotgun (WGS) entry which is preliminary data.</text>
</comment>
<evidence type="ECO:0000256" key="5">
    <source>
        <dbReference type="ARBA" id="ARBA00023242"/>
    </source>
</evidence>
<dbReference type="PANTHER" id="PTHR31221:SF112">
    <property type="entry name" value="WRKY TRANSCRIPTION FACTOR 50-RELATED"/>
    <property type="match status" value="1"/>
</dbReference>
<dbReference type="Pfam" id="PF03106">
    <property type="entry name" value="WRKY"/>
    <property type="match status" value="1"/>
</dbReference>
<sequence>MSYNEFIPPHPPETDSVNRSKIEFPEAYFISDGWLQDGPIENHFAGSGSGSLLIHEPNDNRESESTGIGGRYAFKTKSEVEVLDDGYRWRKYGKKMVKNSPNPRNYYRCWKEGCSVKKRVERDREDPSYVITTYEGIHNHQRAS</sequence>
<dbReference type="Gene3D" id="2.20.25.80">
    <property type="entry name" value="WRKY domain"/>
    <property type="match status" value="1"/>
</dbReference>
<dbReference type="PROSITE" id="PS50811">
    <property type="entry name" value="WRKY"/>
    <property type="match status" value="1"/>
</dbReference>
<evidence type="ECO:0000256" key="3">
    <source>
        <dbReference type="ARBA" id="ARBA00023125"/>
    </source>
</evidence>
<keyword evidence="3" id="KW-0238">DNA-binding</keyword>
<gene>
    <name evidence="7" type="ORF">V6N11_056567</name>
</gene>
<dbReference type="EMBL" id="JBBPBN010000009">
    <property type="protein sequence ID" value="KAK9032295.1"/>
    <property type="molecule type" value="Genomic_DNA"/>
</dbReference>
<keyword evidence="2" id="KW-0805">Transcription regulation</keyword>
<dbReference type="Proteomes" id="UP001396334">
    <property type="component" value="Unassembled WGS sequence"/>
</dbReference>
<feature type="domain" description="WRKY" evidence="6">
    <location>
        <begin position="78"/>
        <end position="143"/>
    </location>
</feature>
<evidence type="ECO:0000313" key="8">
    <source>
        <dbReference type="Proteomes" id="UP001396334"/>
    </source>
</evidence>
<name>A0ABR2T480_9ROSI</name>
<dbReference type="PANTHER" id="PTHR31221">
    <property type="entry name" value="WRKY TRANSCRIPTION FACTOR PROTEIN 1-RELATED"/>
    <property type="match status" value="1"/>
</dbReference>
<reference evidence="7 8" key="1">
    <citation type="journal article" date="2024" name="G3 (Bethesda)">
        <title>Genome assembly of Hibiscus sabdariffa L. provides insights into metabolisms of medicinal natural products.</title>
        <authorList>
            <person name="Kim T."/>
        </authorList>
    </citation>
    <scope>NUCLEOTIDE SEQUENCE [LARGE SCALE GENOMIC DNA]</scope>
    <source>
        <strain evidence="7">TK-2024</strain>
        <tissue evidence="7">Old leaves</tissue>
    </source>
</reference>
<evidence type="ECO:0000256" key="2">
    <source>
        <dbReference type="ARBA" id="ARBA00023015"/>
    </source>
</evidence>
<evidence type="ECO:0000313" key="7">
    <source>
        <dbReference type="EMBL" id="KAK9032295.1"/>
    </source>
</evidence>
<dbReference type="SMART" id="SM00774">
    <property type="entry name" value="WRKY"/>
    <property type="match status" value="1"/>
</dbReference>
<evidence type="ECO:0000256" key="4">
    <source>
        <dbReference type="ARBA" id="ARBA00023163"/>
    </source>
</evidence>
<evidence type="ECO:0000256" key="1">
    <source>
        <dbReference type="ARBA" id="ARBA00004123"/>
    </source>
</evidence>
<dbReference type="InterPro" id="IPR003657">
    <property type="entry name" value="WRKY_dom"/>
</dbReference>
<keyword evidence="4" id="KW-0804">Transcription</keyword>
<protein>
    <recommendedName>
        <fullName evidence="6">WRKY domain-containing protein</fullName>
    </recommendedName>
</protein>
<keyword evidence="8" id="KW-1185">Reference proteome</keyword>
<proteinExistence type="predicted"/>
<evidence type="ECO:0000259" key="6">
    <source>
        <dbReference type="PROSITE" id="PS50811"/>
    </source>
</evidence>